<accession>A0A6G1HXK4</accession>
<keyword evidence="17" id="KW-1185">Reference proteome</keyword>
<dbReference type="GO" id="GO:1990467">
    <property type="term" value="C:NuA3a histone acetyltransferase complex"/>
    <property type="evidence" value="ECO:0007669"/>
    <property type="project" value="TreeGrafter"/>
</dbReference>
<keyword evidence="8" id="KW-0156">Chromatin regulator</keyword>
<name>A0A6G1HXK4_9PEZI</name>
<dbReference type="InterPro" id="IPR050603">
    <property type="entry name" value="MYST_HAT"/>
</dbReference>
<evidence type="ECO:0000259" key="15">
    <source>
        <dbReference type="PROSITE" id="PS51726"/>
    </source>
</evidence>
<evidence type="ECO:0000313" key="17">
    <source>
        <dbReference type="Proteomes" id="UP000799640"/>
    </source>
</evidence>
<dbReference type="OrthoDB" id="787137at2759"/>
<dbReference type="EMBL" id="ML996694">
    <property type="protein sequence ID" value="KAF2400742.1"/>
    <property type="molecule type" value="Genomic_DNA"/>
</dbReference>
<evidence type="ECO:0000256" key="11">
    <source>
        <dbReference type="ARBA" id="ARBA00045805"/>
    </source>
</evidence>
<dbReference type="Pfam" id="PF17772">
    <property type="entry name" value="zf-MYST"/>
    <property type="match status" value="1"/>
</dbReference>
<keyword evidence="9" id="KW-0007">Acetylation</keyword>
<dbReference type="InterPro" id="IPR016181">
    <property type="entry name" value="Acyl_CoA_acyltransferase"/>
</dbReference>
<evidence type="ECO:0000256" key="3">
    <source>
        <dbReference type="ARBA" id="ARBA00013184"/>
    </source>
</evidence>
<evidence type="ECO:0000256" key="7">
    <source>
        <dbReference type="ARBA" id="ARBA00022833"/>
    </source>
</evidence>
<evidence type="ECO:0000256" key="6">
    <source>
        <dbReference type="ARBA" id="ARBA00022771"/>
    </source>
</evidence>
<feature type="active site" description="Proton donor/acceptor" evidence="12">
    <location>
        <position position="354"/>
    </location>
</feature>
<proteinExistence type="inferred from homology"/>
<feature type="compositionally biased region" description="Low complexity" evidence="14">
    <location>
        <begin position="573"/>
        <end position="584"/>
    </location>
</feature>
<dbReference type="GO" id="GO:0006357">
    <property type="term" value="P:regulation of transcription by RNA polymerase II"/>
    <property type="evidence" value="ECO:0007669"/>
    <property type="project" value="TreeGrafter"/>
</dbReference>
<dbReference type="InterPro" id="IPR036388">
    <property type="entry name" value="WH-like_DNA-bd_sf"/>
</dbReference>
<dbReference type="GO" id="GO:0008270">
    <property type="term" value="F:zinc ion binding"/>
    <property type="evidence" value="ECO:0007669"/>
    <property type="project" value="UniProtKB-KW"/>
</dbReference>
<reference evidence="16" key="1">
    <citation type="journal article" date="2020" name="Stud. Mycol.">
        <title>101 Dothideomycetes genomes: a test case for predicting lifestyles and emergence of pathogens.</title>
        <authorList>
            <person name="Haridas S."/>
            <person name="Albert R."/>
            <person name="Binder M."/>
            <person name="Bloem J."/>
            <person name="Labutti K."/>
            <person name="Salamov A."/>
            <person name="Andreopoulos B."/>
            <person name="Baker S."/>
            <person name="Barry K."/>
            <person name="Bills G."/>
            <person name="Bluhm B."/>
            <person name="Cannon C."/>
            <person name="Castanera R."/>
            <person name="Culley D."/>
            <person name="Daum C."/>
            <person name="Ezra D."/>
            <person name="Gonzalez J."/>
            <person name="Henrissat B."/>
            <person name="Kuo A."/>
            <person name="Liang C."/>
            <person name="Lipzen A."/>
            <person name="Lutzoni F."/>
            <person name="Magnuson J."/>
            <person name="Mondo S."/>
            <person name="Nolan M."/>
            <person name="Ohm R."/>
            <person name="Pangilinan J."/>
            <person name="Park H.-J."/>
            <person name="Ramirez L."/>
            <person name="Alfaro M."/>
            <person name="Sun H."/>
            <person name="Tritt A."/>
            <person name="Yoshinaga Y."/>
            <person name="Zwiers L.-H."/>
            <person name="Turgeon B."/>
            <person name="Goodwin S."/>
            <person name="Spatafora J."/>
            <person name="Crous P."/>
            <person name="Grigoriev I."/>
        </authorList>
    </citation>
    <scope>NUCLEOTIDE SEQUENCE</scope>
    <source>
        <strain evidence="16">CBS 262.69</strain>
    </source>
</reference>
<dbReference type="AlphaFoldDB" id="A0A6G1HXK4"/>
<dbReference type="GO" id="GO:0004402">
    <property type="term" value="F:histone acetyltransferase activity"/>
    <property type="evidence" value="ECO:0007669"/>
    <property type="project" value="InterPro"/>
</dbReference>
<dbReference type="Proteomes" id="UP000799640">
    <property type="component" value="Unassembled WGS sequence"/>
</dbReference>
<keyword evidence="4" id="KW-0808">Transferase</keyword>
<keyword evidence="6" id="KW-0863">Zinc-finger</keyword>
<sequence>MALPTQAVLTAAVAASDELSPKTRPSRTRKGAKQNKFPCFIVRQATGSLVLGFSLNAKILQRILAARPKQKQKTSRARPRKKILAPPLQEQEPPHYPAIPSTFGTPLLWVERDDESKSKPYGGILADAEADNHIGKPTGEDRTLFEDTRLLAEQSWKEKVAAQTANLDKTKTPRKMSSTGSKLECVSFGGFEIDIWHAAPYPAEYSRNRILYICEFCLKYMNSDYVAWRHKLKCQATQPPGQEIYHDGTYSFFEVDGRKNPGYCQNLCLLAKLFLGSKTLYYDVEPFLFYVMTENDEQGCHFVGYFSKEKRPSSLNNVSCILVLPIYQRRGFGHMLIDFSYLLTKREQKTGSPEKPLSDMGLISYRNYWRLVLSYLLKDYRNPISINEISKKTGMTADDIVSALEGLRALVMDPHTKVYALRIDHEYMKGFIEKHEAKGYPKIDPNYLIWTPFVMHRDLAMHYEEGGQLHTVAQREDLVEDGDGIKVENGVSIDQPAFSAQPSIDSEAMAYGTPELPNGHSPQPLQTPSLLPDWTERNGRSHTGTPYPGQDIPPTRFEVFPPIPGASKRKGPGRPYGSRGRPSTGRGGRVSGINKVTPAHVNGTTPRTSSRGRAKSTPMTATRRTRNSHRESEINGTMEDVTGKSAEKSAGVDGAGDAMEE</sequence>
<dbReference type="GO" id="GO:0003682">
    <property type="term" value="F:chromatin binding"/>
    <property type="evidence" value="ECO:0007669"/>
    <property type="project" value="TreeGrafter"/>
</dbReference>
<keyword evidence="10 13" id="KW-0539">Nucleus</keyword>
<feature type="region of interest" description="Disordered" evidence="14">
    <location>
        <begin position="509"/>
        <end position="661"/>
    </location>
</feature>
<evidence type="ECO:0000256" key="5">
    <source>
        <dbReference type="ARBA" id="ARBA00022723"/>
    </source>
</evidence>
<dbReference type="Gene3D" id="3.40.630.30">
    <property type="match status" value="1"/>
</dbReference>
<dbReference type="Pfam" id="PF01853">
    <property type="entry name" value="MOZ_SAS"/>
    <property type="match status" value="1"/>
</dbReference>
<feature type="domain" description="MYST-type HAT" evidence="15">
    <location>
        <begin position="178"/>
        <end position="452"/>
    </location>
</feature>
<evidence type="ECO:0000313" key="16">
    <source>
        <dbReference type="EMBL" id="KAF2400742.1"/>
    </source>
</evidence>
<comment type="function">
    <text evidence="11">Catalytic component of the NuA4 histone acetyltransferase (HAT) complex which is involved in epigenetic transcriptional activation of selected genes principally by acetylation of nucleosomal histones H4, H3, H2B, H2A and H2A variant H2A.Z. Acetylates histone H4 to form H4K5ac, H4K8ac, H4K12ac and H4K16ac, histone H3 to form H3K14ac, and histone H2A to form H2AK4ac and H2AK7ac. The NuA4 complex is involved in the DNA damage response and is required for chromosome segregation. The NuA4 complex plays a direct role in repair of DNA double-strand breaks (DSBs) through homologous recombination. Recruitment to promoters depends on H3K4me. Also acetylates non-histone proteins. In addition to protein acetyltransferase, can use different acyl-CoA substrates, such as 2-hydroxyisobutanoyl-CoA (2-hydroxyisobutyryl-CoA) or (2E)-butenoyl-CoA (crotonyl-CoA), and is able to mediate protein 2-hydroxyisobutyrylation and crotonylation, respectively.</text>
</comment>
<evidence type="ECO:0000256" key="10">
    <source>
        <dbReference type="ARBA" id="ARBA00023242"/>
    </source>
</evidence>
<comment type="subcellular location">
    <subcellularLocation>
        <location evidence="1 13">Nucleus</location>
    </subcellularLocation>
</comment>
<feature type="compositionally biased region" description="Polar residues" evidence="14">
    <location>
        <begin position="602"/>
        <end position="622"/>
    </location>
</feature>
<evidence type="ECO:0000256" key="13">
    <source>
        <dbReference type="RuleBase" id="RU361211"/>
    </source>
</evidence>
<evidence type="ECO:0000256" key="9">
    <source>
        <dbReference type="ARBA" id="ARBA00022990"/>
    </source>
</evidence>
<gene>
    <name evidence="16" type="ORF">EJ06DRAFT_476354</name>
</gene>
<dbReference type="Gene3D" id="1.10.10.10">
    <property type="entry name" value="Winged helix-like DNA-binding domain superfamily/Winged helix DNA-binding domain"/>
    <property type="match status" value="1"/>
</dbReference>
<dbReference type="FunFam" id="3.40.630.30:FF:000001">
    <property type="entry name" value="Histone acetyltransferase"/>
    <property type="match status" value="1"/>
</dbReference>
<evidence type="ECO:0000256" key="12">
    <source>
        <dbReference type="PIRSR" id="PIRSR602717-51"/>
    </source>
</evidence>
<evidence type="ECO:0000256" key="4">
    <source>
        <dbReference type="ARBA" id="ARBA00022679"/>
    </source>
</evidence>
<evidence type="ECO:0000256" key="1">
    <source>
        <dbReference type="ARBA" id="ARBA00004123"/>
    </source>
</evidence>
<evidence type="ECO:0000256" key="8">
    <source>
        <dbReference type="ARBA" id="ARBA00022853"/>
    </source>
</evidence>
<organism evidence="16 17">
    <name type="scientific">Trichodelitschia bisporula</name>
    <dbReference type="NCBI Taxonomy" id="703511"/>
    <lineage>
        <taxon>Eukaryota</taxon>
        <taxon>Fungi</taxon>
        <taxon>Dikarya</taxon>
        <taxon>Ascomycota</taxon>
        <taxon>Pezizomycotina</taxon>
        <taxon>Dothideomycetes</taxon>
        <taxon>Dothideomycetes incertae sedis</taxon>
        <taxon>Phaeotrichales</taxon>
        <taxon>Phaeotrichaceae</taxon>
        <taxon>Trichodelitschia</taxon>
    </lineage>
</organism>
<keyword evidence="5" id="KW-0479">Metal-binding</keyword>
<dbReference type="InterPro" id="IPR002717">
    <property type="entry name" value="HAT_MYST-type"/>
</dbReference>
<dbReference type="PROSITE" id="PS51726">
    <property type="entry name" value="MYST_HAT"/>
    <property type="match status" value="1"/>
</dbReference>
<evidence type="ECO:0000256" key="14">
    <source>
        <dbReference type="SAM" id="MobiDB-lite"/>
    </source>
</evidence>
<keyword evidence="7" id="KW-0862">Zinc</keyword>
<protein>
    <recommendedName>
        <fullName evidence="3 13">Histone acetyltransferase</fullName>
        <ecNumber evidence="3 13">2.3.1.48</ecNumber>
    </recommendedName>
</protein>
<comment type="similarity">
    <text evidence="2 13">Belongs to the MYST (SAS/MOZ) family.</text>
</comment>
<dbReference type="GO" id="GO:0005634">
    <property type="term" value="C:nucleus"/>
    <property type="evidence" value="ECO:0007669"/>
    <property type="project" value="UniProtKB-SubCell"/>
</dbReference>
<dbReference type="FunFam" id="3.30.60.60:FF:000001">
    <property type="entry name" value="Histone acetyltransferase"/>
    <property type="match status" value="1"/>
</dbReference>
<dbReference type="PANTHER" id="PTHR10615:SF161">
    <property type="entry name" value="HISTONE ACETYLTRANSFERASE KAT7"/>
    <property type="match status" value="1"/>
</dbReference>
<dbReference type="EC" id="2.3.1.48" evidence="3 13"/>
<dbReference type="GO" id="GO:0031507">
    <property type="term" value="P:heterochromatin formation"/>
    <property type="evidence" value="ECO:0007669"/>
    <property type="project" value="UniProtKB-ARBA"/>
</dbReference>
<feature type="compositionally biased region" description="Low complexity" evidence="14">
    <location>
        <begin position="521"/>
        <end position="532"/>
    </location>
</feature>
<dbReference type="GO" id="GO:0003712">
    <property type="term" value="F:transcription coregulator activity"/>
    <property type="evidence" value="ECO:0007669"/>
    <property type="project" value="TreeGrafter"/>
</dbReference>
<evidence type="ECO:0000256" key="2">
    <source>
        <dbReference type="ARBA" id="ARBA00010107"/>
    </source>
</evidence>
<dbReference type="Gene3D" id="3.30.60.60">
    <property type="entry name" value="N-acetyl transferase-like"/>
    <property type="match status" value="1"/>
</dbReference>
<comment type="catalytic activity">
    <reaction evidence="13">
        <text>L-lysyl-[protein] + acetyl-CoA = N(6)-acetyl-L-lysyl-[protein] + CoA + H(+)</text>
        <dbReference type="Rhea" id="RHEA:45948"/>
        <dbReference type="Rhea" id="RHEA-COMP:9752"/>
        <dbReference type="Rhea" id="RHEA-COMP:10731"/>
        <dbReference type="ChEBI" id="CHEBI:15378"/>
        <dbReference type="ChEBI" id="CHEBI:29969"/>
        <dbReference type="ChEBI" id="CHEBI:57287"/>
        <dbReference type="ChEBI" id="CHEBI:57288"/>
        <dbReference type="ChEBI" id="CHEBI:61930"/>
        <dbReference type="EC" id="2.3.1.48"/>
    </reaction>
</comment>
<dbReference type="PANTHER" id="PTHR10615">
    <property type="entry name" value="HISTONE ACETYLTRANSFERASE"/>
    <property type="match status" value="1"/>
</dbReference>
<dbReference type="InterPro" id="IPR040706">
    <property type="entry name" value="Zf-MYST"/>
</dbReference>
<dbReference type="SUPFAM" id="SSF55729">
    <property type="entry name" value="Acyl-CoA N-acyltransferases (Nat)"/>
    <property type="match status" value="1"/>
</dbReference>